<dbReference type="Proteomes" id="UP000230750">
    <property type="component" value="Unassembled WGS sequence"/>
</dbReference>
<dbReference type="OrthoDB" id="1683831at2759"/>
<evidence type="ECO:0000256" key="1">
    <source>
        <dbReference type="SAM" id="MobiDB-lite"/>
    </source>
</evidence>
<dbReference type="AlphaFoldDB" id="A0A2G8KGX8"/>
<feature type="region of interest" description="Disordered" evidence="1">
    <location>
        <begin position="1"/>
        <end position="94"/>
    </location>
</feature>
<evidence type="ECO:0000313" key="3">
    <source>
        <dbReference type="Proteomes" id="UP000230750"/>
    </source>
</evidence>
<accession>A0A2G8KGX8</accession>
<reference evidence="2 3" key="1">
    <citation type="journal article" date="2017" name="PLoS Biol.">
        <title>The sea cucumber genome provides insights into morphological evolution and visceral regeneration.</title>
        <authorList>
            <person name="Zhang X."/>
            <person name="Sun L."/>
            <person name="Yuan J."/>
            <person name="Sun Y."/>
            <person name="Gao Y."/>
            <person name="Zhang L."/>
            <person name="Li S."/>
            <person name="Dai H."/>
            <person name="Hamel J.F."/>
            <person name="Liu C."/>
            <person name="Yu Y."/>
            <person name="Liu S."/>
            <person name="Lin W."/>
            <person name="Guo K."/>
            <person name="Jin S."/>
            <person name="Xu P."/>
            <person name="Storey K.B."/>
            <person name="Huan P."/>
            <person name="Zhang T."/>
            <person name="Zhou Y."/>
            <person name="Zhang J."/>
            <person name="Lin C."/>
            <person name="Li X."/>
            <person name="Xing L."/>
            <person name="Huo D."/>
            <person name="Sun M."/>
            <person name="Wang L."/>
            <person name="Mercier A."/>
            <person name="Li F."/>
            <person name="Yang H."/>
            <person name="Xiang J."/>
        </authorList>
    </citation>
    <scope>NUCLEOTIDE SEQUENCE [LARGE SCALE GENOMIC DNA]</scope>
    <source>
        <strain evidence="2">Shaxun</strain>
        <tissue evidence="2">Muscle</tissue>
    </source>
</reference>
<sequence length="141" mass="16306">MVINALGHFSSDSKIQEERRDQQADATYLNWKTEELNKENEKKEVKEEKKHSRQASERKTKTPAFEEDMSDSSSESEEEEESTDRRQEQNSDLPSEYWQIQKLVKYLKGGNQTATVIALCAMRDFNLGQETCQLAIRDVGV</sequence>
<feature type="compositionally biased region" description="Basic and acidic residues" evidence="1">
    <location>
        <begin position="14"/>
        <end position="23"/>
    </location>
</feature>
<organism evidence="2 3">
    <name type="scientific">Stichopus japonicus</name>
    <name type="common">Sea cucumber</name>
    <dbReference type="NCBI Taxonomy" id="307972"/>
    <lineage>
        <taxon>Eukaryota</taxon>
        <taxon>Metazoa</taxon>
        <taxon>Echinodermata</taxon>
        <taxon>Eleutherozoa</taxon>
        <taxon>Echinozoa</taxon>
        <taxon>Holothuroidea</taxon>
        <taxon>Aspidochirotacea</taxon>
        <taxon>Aspidochirotida</taxon>
        <taxon>Stichopodidae</taxon>
        <taxon>Apostichopus</taxon>
    </lineage>
</organism>
<dbReference type="STRING" id="307972.A0A2G8KGX8"/>
<feature type="compositionally biased region" description="Acidic residues" evidence="1">
    <location>
        <begin position="65"/>
        <end position="82"/>
    </location>
</feature>
<proteinExistence type="predicted"/>
<dbReference type="PANTHER" id="PTHR46241:SF1">
    <property type="entry name" value="OUTER DYNEIN ARM-DOCKING COMPLEX SUBUNIT 2"/>
    <property type="match status" value="1"/>
</dbReference>
<dbReference type="EMBL" id="MRZV01000593">
    <property type="protein sequence ID" value="PIK47246.1"/>
    <property type="molecule type" value="Genomic_DNA"/>
</dbReference>
<name>A0A2G8KGX8_STIJA</name>
<protein>
    <submittedName>
        <fullName evidence="2">Putative armadillo repeat-containing protein 4</fullName>
    </submittedName>
</protein>
<feature type="compositionally biased region" description="Basic and acidic residues" evidence="1">
    <location>
        <begin position="32"/>
        <end position="60"/>
    </location>
</feature>
<gene>
    <name evidence="2" type="ORF">BSL78_15894</name>
</gene>
<evidence type="ECO:0000313" key="2">
    <source>
        <dbReference type="EMBL" id="PIK47246.1"/>
    </source>
</evidence>
<comment type="caution">
    <text evidence="2">The sequence shown here is derived from an EMBL/GenBank/DDBJ whole genome shotgun (WGS) entry which is preliminary data.</text>
</comment>
<keyword evidence="3" id="KW-1185">Reference proteome</keyword>
<dbReference type="PANTHER" id="PTHR46241">
    <property type="entry name" value="ARMADILLO REPEAT-CONTAINING PROTEIN 4 ARMC4"/>
    <property type="match status" value="1"/>
</dbReference>